<gene>
    <name evidence="10" type="ORF">M9Y10_023976</name>
</gene>
<dbReference type="SMART" id="SM00220">
    <property type="entry name" value="S_TKc"/>
    <property type="match status" value="1"/>
</dbReference>
<organism evidence="10 11">
    <name type="scientific">Tritrichomonas musculus</name>
    <dbReference type="NCBI Taxonomy" id="1915356"/>
    <lineage>
        <taxon>Eukaryota</taxon>
        <taxon>Metamonada</taxon>
        <taxon>Parabasalia</taxon>
        <taxon>Tritrichomonadida</taxon>
        <taxon>Tritrichomonadidae</taxon>
        <taxon>Tritrichomonas</taxon>
    </lineage>
</organism>
<dbReference type="Proteomes" id="UP001470230">
    <property type="component" value="Unassembled WGS sequence"/>
</dbReference>
<evidence type="ECO:0000256" key="8">
    <source>
        <dbReference type="ARBA" id="ARBA00048679"/>
    </source>
</evidence>
<dbReference type="InterPro" id="IPR011009">
    <property type="entry name" value="Kinase-like_dom_sf"/>
</dbReference>
<dbReference type="SUPFAM" id="SSF56112">
    <property type="entry name" value="Protein kinase-like (PK-like)"/>
    <property type="match status" value="2"/>
</dbReference>
<evidence type="ECO:0000256" key="3">
    <source>
        <dbReference type="ARBA" id="ARBA00022679"/>
    </source>
</evidence>
<evidence type="ECO:0000256" key="7">
    <source>
        <dbReference type="ARBA" id="ARBA00047899"/>
    </source>
</evidence>
<evidence type="ECO:0000256" key="2">
    <source>
        <dbReference type="ARBA" id="ARBA00022527"/>
    </source>
</evidence>
<dbReference type="EMBL" id="JAPFFF010000003">
    <property type="protein sequence ID" value="KAK8895509.1"/>
    <property type="molecule type" value="Genomic_DNA"/>
</dbReference>
<dbReference type="InterPro" id="IPR000719">
    <property type="entry name" value="Prot_kinase_dom"/>
</dbReference>
<reference evidence="10 11" key="1">
    <citation type="submission" date="2024-04" db="EMBL/GenBank/DDBJ databases">
        <title>Tritrichomonas musculus Genome.</title>
        <authorList>
            <person name="Alves-Ferreira E."/>
            <person name="Grigg M."/>
            <person name="Lorenzi H."/>
            <person name="Galac M."/>
        </authorList>
    </citation>
    <scope>NUCLEOTIDE SEQUENCE [LARGE SCALE GENOMIC DNA]</scope>
    <source>
        <strain evidence="10 11">EAF2021</strain>
    </source>
</reference>
<dbReference type="InterPro" id="IPR008271">
    <property type="entry name" value="Ser/Thr_kinase_AS"/>
</dbReference>
<evidence type="ECO:0000313" key="11">
    <source>
        <dbReference type="Proteomes" id="UP001470230"/>
    </source>
</evidence>
<dbReference type="PROSITE" id="PS50011">
    <property type="entry name" value="PROTEIN_KINASE_DOM"/>
    <property type="match status" value="1"/>
</dbReference>
<dbReference type="EC" id="2.7.11.1" evidence="1"/>
<keyword evidence="5" id="KW-0418">Kinase</keyword>
<dbReference type="PROSITE" id="PS00108">
    <property type="entry name" value="PROTEIN_KINASE_ST"/>
    <property type="match status" value="1"/>
</dbReference>
<feature type="domain" description="Protein kinase" evidence="9">
    <location>
        <begin position="45"/>
        <end position="510"/>
    </location>
</feature>
<dbReference type="Gene3D" id="1.10.510.10">
    <property type="entry name" value="Transferase(Phosphotransferase) domain 1"/>
    <property type="match status" value="1"/>
</dbReference>
<keyword evidence="6" id="KW-0067">ATP-binding</keyword>
<keyword evidence="4" id="KW-0547">Nucleotide-binding</keyword>
<dbReference type="InterPro" id="IPR045216">
    <property type="entry name" value="CK2_alpha"/>
</dbReference>
<sequence length="552" mass="63937">MDQYESSDMPISTSPVYAFINDYVTPSIDSELKKFEPNFGNQDKYRLISMIGKGKYSIVFSAVAVKPKQSQNIQPEIKSTVNDKTSQNKKLYAIKILKDVPFTRIKRELYILKRVSAAEPFPMTINYPESQLSNIDNDYNTLSSNIKPSSIEDFTKYDQYSQFPSIVQPSSFSVPINSLADVNFFNYNMANAYNYNSIKNSTSTSDTFSASSSNYDSRYNNNNNLSEGNKNSNISNLINEKENMTESVVHLYDVIRDDLTGIISIVTDYVEANPPKHLYPTLSLDDIRYYMYRLLTALDICHSRGVMHRDIKPGNVLISKSFDNDDNDKNHNNAYQIGQNQSNDHIKRSLTIIDWGLAELYYPMKRYPTRVATMRYKAPELLLGYPFYDYGVDIWGAGCMMLEMLFEFGFIKGLTNPQVLFSIAKIWGKSKIQNYASRYKLENSETYLAYQEMLSKTNKCSDFDSWAESVALRMRPSVRDSDALDLLKKLLEVDHGERITARDALRHRFFLPLFKSNPREYEKRIKMNMEVQMNQKQYLKTYVQIQKKRKLF</sequence>
<comment type="caution">
    <text evidence="10">The sequence shown here is derived from an EMBL/GenBank/DDBJ whole genome shotgun (WGS) entry which is preliminary data.</text>
</comment>
<keyword evidence="2" id="KW-0723">Serine/threonine-protein kinase</keyword>
<dbReference type="PANTHER" id="PTHR24054">
    <property type="entry name" value="CASEIN KINASE II SUBUNIT ALPHA"/>
    <property type="match status" value="1"/>
</dbReference>
<keyword evidence="11" id="KW-1185">Reference proteome</keyword>
<comment type="catalytic activity">
    <reaction evidence="7">
        <text>L-threonyl-[protein] + ATP = O-phospho-L-threonyl-[protein] + ADP + H(+)</text>
        <dbReference type="Rhea" id="RHEA:46608"/>
        <dbReference type="Rhea" id="RHEA-COMP:11060"/>
        <dbReference type="Rhea" id="RHEA-COMP:11605"/>
        <dbReference type="ChEBI" id="CHEBI:15378"/>
        <dbReference type="ChEBI" id="CHEBI:30013"/>
        <dbReference type="ChEBI" id="CHEBI:30616"/>
        <dbReference type="ChEBI" id="CHEBI:61977"/>
        <dbReference type="ChEBI" id="CHEBI:456216"/>
        <dbReference type="EC" id="2.7.11.1"/>
    </reaction>
</comment>
<evidence type="ECO:0000256" key="5">
    <source>
        <dbReference type="ARBA" id="ARBA00022777"/>
    </source>
</evidence>
<dbReference type="PANTHER" id="PTHR24054:SF0">
    <property type="entry name" value="CASEIN KINASE II SUBUNIT ALPHA"/>
    <property type="match status" value="1"/>
</dbReference>
<evidence type="ECO:0000256" key="1">
    <source>
        <dbReference type="ARBA" id="ARBA00012513"/>
    </source>
</evidence>
<name>A0ABR2KWM2_9EUKA</name>
<protein>
    <recommendedName>
        <fullName evidence="1">non-specific serine/threonine protein kinase</fullName>
        <ecNumber evidence="1">2.7.11.1</ecNumber>
    </recommendedName>
</protein>
<accession>A0ABR2KWM2</accession>
<proteinExistence type="predicted"/>
<evidence type="ECO:0000313" key="10">
    <source>
        <dbReference type="EMBL" id="KAK8895509.1"/>
    </source>
</evidence>
<keyword evidence="3" id="KW-0808">Transferase</keyword>
<dbReference type="Pfam" id="PF00069">
    <property type="entry name" value="Pkinase"/>
    <property type="match status" value="1"/>
</dbReference>
<comment type="catalytic activity">
    <reaction evidence="8">
        <text>L-seryl-[protein] + ATP = O-phospho-L-seryl-[protein] + ADP + H(+)</text>
        <dbReference type="Rhea" id="RHEA:17989"/>
        <dbReference type="Rhea" id="RHEA-COMP:9863"/>
        <dbReference type="Rhea" id="RHEA-COMP:11604"/>
        <dbReference type="ChEBI" id="CHEBI:15378"/>
        <dbReference type="ChEBI" id="CHEBI:29999"/>
        <dbReference type="ChEBI" id="CHEBI:30616"/>
        <dbReference type="ChEBI" id="CHEBI:83421"/>
        <dbReference type="ChEBI" id="CHEBI:456216"/>
        <dbReference type="EC" id="2.7.11.1"/>
    </reaction>
</comment>
<evidence type="ECO:0000256" key="6">
    <source>
        <dbReference type="ARBA" id="ARBA00022840"/>
    </source>
</evidence>
<dbReference type="Gene3D" id="3.30.200.20">
    <property type="entry name" value="Phosphorylase Kinase, domain 1"/>
    <property type="match status" value="2"/>
</dbReference>
<evidence type="ECO:0000256" key="4">
    <source>
        <dbReference type="ARBA" id="ARBA00022741"/>
    </source>
</evidence>
<evidence type="ECO:0000259" key="9">
    <source>
        <dbReference type="PROSITE" id="PS50011"/>
    </source>
</evidence>